<name>A0A345I140_9ACTN</name>
<evidence type="ECO:0000313" key="3">
    <source>
        <dbReference type="Proteomes" id="UP000253868"/>
    </source>
</evidence>
<dbReference type="AlphaFoldDB" id="A0A345I140"/>
<protein>
    <submittedName>
        <fullName evidence="2">Uncharacterized protein</fullName>
    </submittedName>
</protein>
<sequence>MENAGGQPGGRVRPVEAHEGPISALEIMEAGTGFAEPDWFPAALEELDSGVLFLTGEPGTGRRTAALNLLHRHSGHSMDLRAVDSDVNLGTWQPSREQARGYLVDGLLPRHPLKRGLISALRRLLGEAKARMVIVLPNDPGLVRGLTRDLHVRPIVCTPPPARAVFDARLEAAVANPAQRRDMLAALPPGALDELLSPGLHPAQVAELVAMMAEAVEKEVAPSLAGIRERLSFLAEEEVPDLLKRLRDDSDGLAFLLAACVFEGLDHRIVREEAERLLVLAEGRLDSVRAENGEHTGGGGGPGTSEGARPTPGPNPQFVFRRSLDELLGVVGARRDAKELHTGGGFPYAVEPVRFTRHGQSEAVLGHVWRQYGHLSGLLTDWMDSIPPNERDLAWPVGRVMGRAASWGGGRRALVHIRKLAESERRTSRTIAATALGMAAEDPVLAGEVKYRLRQWSWQVQSRWLRSTVAYTCETGFGASRPDLALSLLHGAYRGMEGEEREVGMAVRRALGFLFASGSQDTVFRQLSEWSGRGGLDAGLALGTLPLLLHEDAPWFAARLLENGEVGDDVIRLVRRALDDKELFDPTSRALVSWCRSAAWSEDQRRAVDVVLSALAQDMRHGVLRLFVDIDRHEDKALAGRNIAGAALDNWRNGVPRQTDSAHSYGRTP</sequence>
<feature type="region of interest" description="Disordered" evidence="1">
    <location>
        <begin position="289"/>
        <end position="313"/>
    </location>
</feature>
<proteinExistence type="predicted"/>
<gene>
    <name evidence="2" type="ORF">DVK44_17095</name>
</gene>
<evidence type="ECO:0000313" key="2">
    <source>
        <dbReference type="EMBL" id="AXG82664.1"/>
    </source>
</evidence>
<dbReference type="OrthoDB" id="4033240at2"/>
<keyword evidence="3" id="KW-1185">Reference proteome</keyword>
<feature type="compositionally biased region" description="Gly residues" evidence="1">
    <location>
        <begin position="295"/>
        <end position="304"/>
    </location>
</feature>
<organism evidence="2 3">
    <name type="scientific">Streptomyces paludis</name>
    <dbReference type="NCBI Taxonomy" id="2282738"/>
    <lineage>
        <taxon>Bacteria</taxon>
        <taxon>Bacillati</taxon>
        <taxon>Actinomycetota</taxon>
        <taxon>Actinomycetes</taxon>
        <taxon>Kitasatosporales</taxon>
        <taxon>Streptomycetaceae</taxon>
        <taxon>Streptomyces</taxon>
    </lineage>
</organism>
<accession>A0A345I140</accession>
<dbReference type="EMBL" id="CP031194">
    <property type="protein sequence ID" value="AXG82664.1"/>
    <property type="molecule type" value="Genomic_DNA"/>
</dbReference>
<reference evidence="3" key="1">
    <citation type="submission" date="2018-07" db="EMBL/GenBank/DDBJ databases">
        <authorList>
            <person name="Zhao J."/>
        </authorList>
    </citation>
    <scope>NUCLEOTIDE SEQUENCE [LARGE SCALE GENOMIC DNA]</scope>
    <source>
        <strain evidence="3">GSSD-12</strain>
    </source>
</reference>
<dbReference type="KEGG" id="spad:DVK44_17095"/>
<evidence type="ECO:0000256" key="1">
    <source>
        <dbReference type="SAM" id="MobiDB-lite"/>
    </source>
</evidence>
<dbReference type="Proteomes" id="UP000253868">
    <property type="component" value="Chromosome"/>
</dbReference>